<dbReference type="Gene3D" id="1.20.5.190">
    <property type="match status" value="1"/>
</dbReference>
<dbReference type="InterPro" id="IPR041795">
    <property type="entry name" value="MyoXV_FERM_C"/>
</dbReference>
<keyword evidence="6 12" id="KW-0547">Nucleotide-binding</keyword>
<dbReference type="InterPro" id="IPR011993">
    <property type="entry name" value="PH-like_dom_sf"/>
</dbReference>
<sequence>MNDFEKNQPVWLGSGLGYSVPAIVVDTEPIMVRLIQSNHVMQLDNAARLTARKKFNPDVEDLVEIPDECESALLYSLQKRFEKKRIYTKAGEVLLALNPYERLSIYDDSVIKLYRNQPTTSMPAHIFSIGEDVLRNAKNKSRSEMICFSGESGSGKTMNLFQVARYIVKSSKRETVTAVQVDAIQTIIEAFAGAKTLKNNNATRVGYALELLYRNESIEGIALRHLLPLELSRLVYQKRGERNFNVFYQMCAGLEESLRQKFGLKDSHKYFYLNQGKCVDNETEDLQNFADLRDALKAVGFSDDQQSFIFRALATILHIGNLYFKPRKISDNEEQMGVEIGNDSEVKWSAYLLEIDPEQWSAIFTCKTTMNGEETISTPLTINQALDVRDALAQLIYDELFHWIMSRISYAYQCPNHNTSIALIDFYGFERYNNNTFEQFCVNLVNERFEHFYVQKIFKEIQYDYDKEEIEIDYQMPASIDNERVIELLFKRPEGLVPLLDDECKFPKASDEGYLQRCNLNHLDKSIYGKARAKDRLEFAVKHFAGQTFYSVQQFIEKNRRQISKTALTTLSESQNTSLAQIFRNHTFNGKVIAQDEIVYVAQQYNRSSKEIVDRMSKSICHFVRCMRSNNERQPGKFCEQTVVRQMHSLAVLETIKIRRHGYPIKQIFDIFASRYRCLLPADVARCQTTIEIVNDVLEQQGNKFQECFRIGKTAVCLKDKIRDHLEKIRDATIEKAAVMIQKHIRMMVARRAFLRKRNAAIVLQSGVRGWKARRAVEQKRTEIRKAIDLETRQARRMNVYAEAEADKNEAIKSRMQPIEASIAGVQYLDLPEQLQKRLALIPQGKPAEIRSVHYYTPFVAKIGRPQVALISLEEFAERSFKGHLVEVRREPIATPFLAKDTEEEFNEALSIFKLILRYMNDTQLSNEQLVILAKYIMQKGIDMPEQRDEIYVQICNQTYRNRVKANAEKAWILMLCACNSFPPSIHLFPMLMHYFQTVPQNLSSLLIDGLLRRIRNKEASPNRMLASTILEQTGFKHQQPTVMRVRCPDDQEVDFEVDSWMTSEELAKKLLRTRGVGEPEGWSISVDDPEWTIQSAGNHYIFDVIAQFEEPKEMMNDGPFVAFINSGNFKATQIANRGRSNSPRTGTATSNTTQRPVPRMRDGSMERIIENSNPPTPPLHCMQSVPFSERRGEPIYGNEDHRPPLPLHQSFAAEGLSSSTLNRRYANGTMDRKVRMRDGSETLQNGSSIYGRIGNNEIYERGTLDRRETRMRSEFDQSMLRPIEQPQSPPDGQTMRRYRRQQQQFSEIERRDPRPQFAYVPQQFAMPVMPAQVQFMPVMLPTTSFVPQRAVEARTPHEGARSEKSTSERMNTSVVMNEEGIYGDNHPEQHAEMHNEPRFEGYYGRISSRTPTSLPNIQEEPRHLASDYSTMSVSSRIRRMQIPSKNSDVDKFLDAVFEQVLPPHELDRSDERRGNTSIIAASIKGGANGPLTASEEEMCIVDNEVAQNAQPIVGQYMQPGFVNYAAQPVMMMMPVDGRVFMQQQGFACETTQDGRSVSQMTSASSAIQPVPMVVPSIIPSNVMMCISPTPSALPCLSPVPFRAERSDELPQGNDRTLSPTPMVYSPVPAPRNIRDQIGDPSRPSTTMIIRSSPLPESAQSPTNLDENSRVGQLNPTSIKARYVGPTHPETNEGLRSPEVPRKISSSIKQIQQDAARKRHPPVALNTRGYRNENPYYSSSANVVRYESPYGQRSEGAPPPLPPHPQGIQMDYAQQMANDFGPSSHRLSENVSHYQESPLATRQHSVHYSYQPISPGSEDAKGPRKVTTRDEHKEPVVVGATLNSERFVPGKLPIPAPPPQTYEIERDAIRKLREKARHLPPPVEETRFVKPVPKKEVVEIQYKPIVRKKETKKETKEVTVSELKEPSFPIVPPQATYEAEEPESSNFGEWIFESDVLRSDNKESRLRAQQLHENLYSRGVPAAVTPASPEQPSSLPIANIQKNIYEKATPPRRREKPAVQYVKQPWILTIRKELFFPYEQLDDIQEIDLVFAQIIADCRKQVPYRIRNYERDAISQILRSNNIPPAALDHPEEIAVEVKMHIIETVRKWPLYFCRLYAVVEERENDSVSRLLGVSESGVRLISRNVESTKEPLSISDHFDYRDIAELHLEGSRHLKLVTRKGLSVLLRTDQAEQIRSVIEKYISGSGKTKTFVRATADYITNEPNLLSFKKGEIIQIISRNDSYAPASDNWLYGKIGNQYGNLPANYVQPLDAPLPNDALSELNSLSATFDEAEYGEHLPLDMEAAANADGRGDGKYTMMQFAMLYFRRPKNMINGDSFTAQRKKKDWTWKDIADKVKYTDRPISHSLLRLDSSEADKLAQESFLCIMRYMGDESLKRGQTLTDCVYELLMICHQYQPLRDEVYCQIIRQTTNNKSPRTDSSIKGWRLFSILTAYFDCSQVLKPYVFKYLADMANDPRRAYHGTALICLQNLAKTFKYGGRKFLLSGREIEATTMGKNLKRQLYHLPGGHKKVVNTKSVTVAEEIIQELCMELNIRSPAEQQEFCLCYILESESTMKLLSNDEYILDVCTELEHQKKDYFLLLKRTVWIHPLRLDNNLYIDVMFFQVVPDYIEGLLIAPKPVSLSAASLDDIARLGAYLHLSDKDGPSLVSPQNVLGLLPKSIITRRPAEQWAERINRKLAEIEPNMSPVEARAAFLELLEKWPLFGSTFFYMRNIIDGDKNTGECLLAVNKYGLKFLRLSTRETIAEFGLSQVLSTNKYSTANGMFLDVKVGNLIDQRTITLDTDKGGEISRLLGQYIYVDSENRGFIGGTEAEPI</sequence>
<dbReference type="GO" id="GO:0016459">
    <property type="term" value="C:myosin complex"/>
    <property type="evidence" value="ECO:0007669"/>
    <property type="project" value="UniProtKB-KW"/>
</dbReference>
<dbReference type="Gene3D" id="2.30.30.40">
    <property type="entry name" value="SH3 Domains"/>
    <property type="match status" value="1"/>
</dbReference>
<dbReference type="Pfam" id="PF26570">
    <property type="entry name" value="MYO15"/>
    <property type="match status" value="1"/>
</dbReference>
<dbReference type="InterPro" id="IPR036028">
    <property type="entry name" value="SH3-like_dom_sf"/>
</dbReference>
<feature type="compositionally biased region" description="Basic and acidic residues" evidence="13">
    <location>
        <begin position="1818"/>
        <end position="1831"/>
    </location>
</feature>
<keyword evidence="4" id="KW-0963">Cytoplasm</keyword>
<keyword evidence="10 12" id="KW-0009">Actin-binding</keyword>
<feature type="region of interest" description="Disordered" evidence="13">
    <location>
        <begin position="1809"/>
        <end position="1831"/>
    </location>
</feature>
<evidence type="ECO:0000259" key="14">
    <source>
        <dbReference type="PROSITE" id="PS50002"/>
    </source>
</evidence>
<evidence type="ECO:0000313" key="18">
    <source>
        <dbReference type="EMBL" id="ADY39846.1"/>
    </source>
</evidence>
<dbReference type="Gene3D" id="2.30.29.30">
    <property type="entry name" value="Pleckstrin-homology domain (PH domain)/Phosphotyrosine-binding domain (PTB)"/>
    <property type="match status" value="2"/>
</dbReference>
<accession>F1KPP2</accession>
<dbReference type="Pfam" id="PF21989">
    <property type="entry name" value="RA_2"/>
    <property type="match status" value="1"/>
</dbReference>
<dbReference type="PROSITE" id="PS50002">
    <property type="entry name" value="SH3"/>
    <property type="match status" value="1"/>
</dbReference>
<dbReference type="InterPro" id="IPR038185">
    <property type="entry name" value="MyTH4_dom_sf"/>
</dbReference>
<evidence type="ECO:0000256" key="13">
    <source>
        <dbReference type="SAM" id="MobiDB-lite"/>
    </source>
</evidence>
<dbReference type="PROSITE" id="PS50096">
    <property type="entry name" value="IQ"/>
    <property type="match status" value="2"/>
</dbReference>
<dbReference type="Gene3D" id="6.20.240.20">
    <property type="match status" value="1"/>
</dbReference>
<evidence type="ECO:0000256" key="12">
    <source>
        <dbReference type="PROSITE-ProRule" id="PRU00782"/>
    </source>
</evidence>
<dbReference type="InterPro" id="IPR019748">
    <property type="entry name" value="FERM_central"/>
</dbReference>
<dbReference type="SMART" id="SM00139">
    <property type="entry name" value="MyTH4"/>
    <property type="match status" value="2"/>
</dbReference>
<dbReference type="GO" id="GO:0005737">
    <property type="term" value="C:cytoplasm"/>
    <property type="evidence" value="ECO:0007669"/>
    <property type="project" value="UniProtKB-SubCell"/>
</dbReference>
<dbReference type="PRINTS" id="PR00193">
    <property type="entry name" value="MYOSINHEAVY"/>
</dbReference>
<keyword evidence="5" id="KW-0677">Repeat</keyword>
<feature type="compositionally biased region" description="Polar residues" evidence="13">
    <location>
        <begin position="1137"/>
        <end position="1156"/>
    </location>
</feature>
<keyword evidence="7 12" id="KW-0067">ATP-binding</keyword>
<dbReference type="Gene3D" id="3.10.20.90">
    <property type="entry name" value="Phosphatidylinositol 3-kinase Catalytic Subunit, Chain A, domain 1"/>
    <property type="match status" value="2"/>
</dbReference>
<dbReference type="Gene3D" id="1.25.40.530">
    <property type="entry name" value="MyTH4 domain"/>
    <property type="match status" value="3"/>
</dbReference>
<dbReference type="InterPro" id="IPR059004">
    <property type="entry name" value="MYO15"/>
</dbReference>
<feature type="domain" description="Myosin motor" evidence="17">
    <location>
        <begin position="57"/>
        <end position="731"/>
    </location>
</feature>
<dbReference type="PROSITE" id="PS50057">
    <property type="entry name" value="FERM_3"/>
    <property type="match status" value="1"/>
</dbReference>
<dbReference type="SUPFAM" id="SSF47031">
    <property type="entry name" value="Second domain of FERM"/>
    <property type="match status" value="1"/>
</dbReference>
<keyword evidence="8 12" id="KW-0518">Myosin</keyword>
<dbReference type="EMBL" id="JI163879">
    <property type="protein sequence ID" value="ADY39846.1"/>
    <property type="molecule type" value="mRNA"/>
</dbReference>
<keyword evidence="9 12" id="KW-0505">Motor protein</keyword>
<feature type="domain" description="FERM" evidence="15">
    <location>
        <begin position="2519"/>
        <end position="2826"/>
    </location>
</feature>
<dbReference type="PROSITE" id="PS51016">
    <property type="entry name" value="MYTH4"/>
    <property type="match status" value="2"/>
</dbReference>
<feature type="domain" description="SH3" evidence="14">
    <location>
        <begin position="2208"/>
        <end position="2273"/>
    </location>
</feature>
<evidence type="ECO:0000256" key="3">
    <source>
        <dbReference type="ARBA" id="ARBA00022443"/>
    </source>
</evidence>
<dbReference type="InterPro" id="IPR036961">
    <property type="entry name" value="Kinesin_motor_dom_sf"/>
</dbReference>
<dbReference type="SUPFAM" id="SSF50044">
    <property type="entry name" value="SH3-domain"/>
    <property type="match status" value="1"/>
</dbReference>
<evidence type="ECO:0000256" key="10">
    <source>
        <dbReference type="ARBA" id="ARBA00023203"/>
    </source>
</evidence>
<dbReference type="SUPFAM" id="SSF50729">
    <property type="entry name" value="PH domain-like"/>
    <property type="match status" value="1"/>
</dbReference>
<dbReference type="PANTHER" id="PTHR22692:SF26">
    <property type="entry name" value="SH3 DOMAIN-CONTAINING PROTEIN"/>
    <property type="match status" value="1"/>
</dbReference>
<feature type="compositionally biased region" description="Polar residues" evidence="13">
    <location>
        <begin position="1658"/>
        <end position="1678"/>
    </location>
</feature>
<dbReference type="Gene3D" id="1.20.120.720">
    <property type="entry name" value="Myosin VI head, motor domain, U50 subdomain"/>
    <property type="match status" value="1"/>
</dbReference>
<comment type="similarity">
    <text evidence="2 12">Belongs to the TRAFAC class myosin-kinesin ATPase superfamily. Myosin family.</text>
</comment>
<evidence type="ECO:0000259" key="17">
    <source>
        <dbReference type="PROSITE" id="PS51456"/>
    </source>
</evidence>
<dbReference type="SMART" id="SM00015">
    <property type="entry name" value="IQ"/>
    <property type="match status" value="2"/>
</dbReference>
<dbReference type="InterPro" id="IPR051567">
    <property type="entry name" value="Unconventional_Myosin_ATPase"/>
</dbReference>
<feature type="region of interest" description="Disordered" evidence="13">
    <location>
        <begin position="1606"/>
        <end position="1736"/>
    </location>
</feature>
<dbReference type="Pfam" id="PF00373">
    <property type="entry name" value="FERM_M"/>
    <property type="match status" value="1"/>
</dbReference>
<dbReference type="Gene3D" id="1.20.58.530">
    <property type="match status" value="1"/>
</dbReference>
<feature type="compositionally biased region" description="Polar residues" evidence="13">
    <location>
        <begin position="1704"/>
        <end position="1713"/>
    </location>
</feature>
<feature type="region of interest" description="Disordered" evidence="13">
    <location>
        <begin position="1137"/>
        <end position="1160"/>
    </location>
</feature>
<feature type="region of interest" description="Actin-binding" evidence="12">
    <location>
        <begin position="609"/>
        <end position="631"/>
    </location>
</feature>
<dbReference type="PROSITE" id="PS51456">
    <property type="entry name" value="MYOSIN_MOTOR"/>
    <property type="match status" value="1"/>
</dbReference>
<feature type="region of interest" description="Disordered" evidence="13">
    <location>
        <begin position="1275"/>
        <end position="1315"/>
    </location>
</feature>
<feature type="binding site" evidence="12">
    <location>
        <begin position="150"/>
        <end position="157"/>
    </location>
    <ligand>
        <name>ATP</name>
        <dbReference type="ChEBI" id="CHEBI:30616"/>
    </ligand>
</feature>
<dbReference type="InterPro" id="IPR001452">
    <property type="entry name" value="SH3_domain"/>
</dbReference>
<dbReference type="InterPro" id="IPR019749">
    <property type="entry name" value="Band_41_domain"/>
</dbReference>
<dbReference type="InterPro" id="IPR035963">
    <property type="entry name" value="FERM_2"/>
</dbReference>
<dbReference type="CDD" id="cd13201">
    <property type="entry name" value="FERM_C_MyoXV"/>
    <property type="match status" value="1"/>
</dbReference>
<feature type="domain" description="MyTH4" evidence="16">
    <location>
        <begin position="888"/>
        <end position="1037"/>
    </location>
</feature>
<dbReference type="GO" id="GO:0003779">
    <property type="term" value="F:actin binding"/>
    <property type="evidence" value="ECO:0007669"/>
    <property type="project" value="UniProtKB-KW"/>
</dbReference>
<evidence type="ECO:0000256" key="8">
    <source>
        <dbReference type="ARBA" id="ARBA00023123"/>
    </source>
</evidence>
<evidence type="ECO:0000259" key="15">
    <source>
        <dbReference type="PROSITE" id="PS50057"/>
    </source>
</evidence>
<dbReference type="SMART" id="SM00295">
    <property type="entry name" value="B41"/>
    <property type="match status" value="1"/>
</dbReference>
<dbReference type="CDD" id="cd14473">
    <property type="entry name" value="FERM_B-lobe"/>
    <property type="match status" value="1"/>
</dbReference>
<proteinExistence type="evidence at transcript level"/>
<reference evidence="18" key="1">
    <citation type="journal article" date="2011" name="Genome Res.">
        <title>Deep small RNA sequencing from the nematode Ascaris reveals conservation, functional diversification, and novel developmental profiles.</title>
        <authorList>
            <person name="Wang J."/>
            <person name="Czech B."/>
            <person name="Crunk A."/>
            <person name="Wallace A."/>
            <person name="Mitreva M."/>
            <person name="Hannon G.J."/>
            <person name="Davis R.E."/>
        </authorList>
    </citation>
    <scope>NUCLEOTIDE SEQUENCE</scope>
</reference>
<dbReference type="Pfam" id="PF00784">
    <property type="entry name" value="MyTH4"/>
    <property type="match status" value="2"/>
</dbReference>
<dbReference type="GO" id="GO:0005524">
    <property type="term" value="F:ATP binding"/>
    <property type="evidence" value="ECO:0007669"/>
    <property type="project" value="UniProtKB-UniRule"/>
</dbReference>
<dbReference type="InterPro" id="IPR000857">
    <property type="entry name" value="MyTH4_dom"/>
</dbReference>
<dbReference type="GO" id="GO:0120025">
    <property type="term" value="C:plasma membrane bounded cell projection"/>
    <property type="evidence" value="ECO:0007669"/>
    <property type="project" value="UniProtKB-ARBA"/>
</dbReference>
<dbReference type="SUPFAM" id="SSF52540">
    <property type="entry name" value="P-loop containing nucleoside triphosphate hydrolases"/>
    <property type="match status" value="1"/>
</dbReference>
<evidence type="ECO:0000256" key="1">
    <source>
        <dbReference type="ARBA" id="ARBA00004496"/>
    </source>
</evidence>
<dbReference type="PANTHER" id="PTHR22692">
    <property type="entry name" value="MYOSIN VII, XV"/>
    <property type="match status" value="1"/>
</dbReference>
<evidence type="ECO:0000256" key="9">
    <source>
        <dbReference type="ARBA" id="ARBA00023175"/>
    </source>
</evidence>
<dbReference type="InterPro" id="IPR000299">
    <property type="entry name" value="FERM_domain"/>
</dbReference>
<dbReference type="Pfam" id="PF02174">
    <property type="entry name" value="IRS"/>
    <property type="match status" value="1"/>
</dbReference>
<name>F1KPP2_ASCSU</name>
<organism evidence="18">
    <name type="scientific">Ascaris suum</name>
    <name type="common">Pig roundworm</name>
    <name type="synonym">Ascaris lumbricoides</name>
    <dbReference type="NCBI Taxonomy" id="6253"/>
    <lineage>
        <taxon>Eukaryota</taxon>
        <taxon>Metazoa</taxon>
        <taxon>Ecdysozoa</taxon>
        <taxon>Nematoda</taxon>
        <taxon>Chromadorea</taxon>
        <taxon>Rhabditida</taxon>
        <taxon>Spirurina</taxon>
        <taxon>Ascaridomorpha</taxon>
        <taxon>Ascaridoidea</taxon>
        <taxon>Ascarididae</taxon>
        <taxon>Ascaris</taxon>
    </lineage>
</organism>
<comment type="subcellular location">
    <subcellularLocation>
        <location evidence="1">Cytoplasm</location>
    </subcellularLocation>
</comment>
<dbReference type="InterPro" id="IPR027417">
    <property type="entry name" value="P-loop_NTPase"/>
</dbReference>
<protein>
    <submittedName>
        <fullName evidence="18">Myosin-XV</fullName>
    </submittedName>
</protein>
<dbReference type="Gene3D" id="1.10.10.820">
    <property type="match status" value="1"/>
</dbReference>
<dbReference type="GO" id="GO:0003774">
    <property type="term" value="F:cytoskeletal motor activity"/>
    <property type="evidence" value="ECO:0007669"/>
    <property type="project" value="UniProtKB-UniRule"/>
</dbReference>
<evidence type="ECO:0000256" key="6">
    <source>
        <dbReference type="ARBA" id="ARBA00022741"/>
    </source>
</evidence>
<dbReference type="Gene3D" id="3.40.850.10">
    <property type="entry name" value="Kinesin motor domain"/>
    <property type="match status" value="1"/>
</dbReference>
<dbReference type="Pfam" id="PF00612">
    <property type="entry name" value="IQ"/>
    <property type="match status" value="2"/>
</dbReference>
<evidence type="ECO:0000256" key="4">
    <source>
        <dbReference type="ARBA" id="ARBA00022490"/>
    </source>
</evidence>
<dbReference type="InterPro" id="IPR002404">
    <property type="entry name" value="IRS_PTB"/>
</dbReference>
<evidence type="ECO:0000256" key="2">
    <source>
        <dbReference type="ARBA" id="ARBA00008314"/>
    </source>
</evidence>
<dbReference type="Pfam" id="PF07653">
    <property type="entry name" value="SH3_2"/>
    <property type="match status" value="1"/>
</dbReference>
<evidence type="ECO:0000259" key="16">
    <source>
        <dbReference type="PROSITE" id="PS51016"/>
    </source>
</evidence>
<dbReference type="SMART" id="SM00326">
    <property type="entry name" value="SH3"/>
    <property type="match status" value="1"/>
</dbReference>
<dbReference type="SMART" id="SM00242">
    <property type="entry name" value="MYSc"/>
    <property type="match status" value="1"/>
</dbReference>
<feature type="domain" description="MyTH4" evidence="16">
    <location>
        <begin position="2359"/>
        <end position="2514"/>
    </location>
</feature>
<dbReference type="InterPro" id="IPR000048">
    <property type="entry name" value="IQ_motif_EF-hand-BS"/>
</dbReference>
<keyword evidence="3 11" id="KW-0728">SH3 domain</keyword>
<evidence type="ECO:0000256" key="7">
    <source>
        <dbReference type="ARBA" id="ARBA00022840"/>
    </source>
</evidence>
<evidence type="ECO:0000256" key="11">
    <source>
        <dbReference type="PROSITE-ProRule" id="PRU00192"/>
    </source>
</evidence>
<evidence type="ECO:0000256" key="5">
    <source>
        <dbReference type="ARBA" id="ARBA00022737"/>
    </source>
</evidence>
<dbReference type="Pfam" id="PF00063">
    <property type="entry name" value="Myosin_head"/>
    <property type="match status" value="1"/>
</dbReference>
<dbReference type="InterPro" id="IPR001609">
    <property type="entry name" value="Myosin_head_motor_dom-like"/>
</dbReference>